<dbReference type="AlphaFoldDB" id="A0A074RFP5"/>
<feature type="region of interest" description="Disordered" evidence="1">
    <location>
        <begin position="1"/>
        <end position="70"/>
    </location>
</feature>
<keyword evidence="3" id="KW-1185">Reference proteome</keyword>
<protein>
    <submittedName>
        <fullName evidence="2">Putative vegetative incompatibility protein HET-E-1</fullName>
    </submittedName>
</protein>
<comment type="caution">
    <text evidence="2">The sequence shown here is derived from an EMBL/GenBank/DDBJ whole genome shotgun (WGS) entry which is preliminary data.</text>
</comment>
<dbReference type="EMBL" id="AZST01001370">
    <property type="protein sequence ID" value="KEP45956.1"/>
    <property type="molecule type" value="Genomic_DNA"/>
</dbReference>
<dbReference type="OrthoDB" id="3266026at2759"/>
<sequence length="150" mass="15690">MVSQTDPRPDEEAGSASIGDEMSVAVATLTEPVDESALLAQQSTEHAVESHRANVSEAPTSSSKSDKRTNGMAWTALRTSLQYLHDSSSAVPMLSSAVGILLSCIDGLEAVAKNREDYEELALTLCAMSDGLKQLSGSGSLCDSVSNLSL</sequence>
<dbReference type="Proteomes" id="UP000027456">
    <property type="component" value="Unassembled WGS sequence"/>
</dbReference>
<organism evidence="2 3">
    <name type="scientific">Rhizoctonia solani 123E</name>
    <dbReference type="NCBI Taxonomy" id="1423351"/>
    <lineage>
        <taxon>Eukaryota</taxon>
        <taxon>Fungi</taxon>
        <taxon>Dikarya</taxon>
        <taxon>Basidiomycota</taxon>
        <taxon>Agaricomycotina</taxon>
        <taxon>Agaricomycetes</taxon>
        <taxon>Cantharellales</taxon>
        <taxon>Ceratobasidiaceae</taxon>
        <taxon>Rhizoctonia</taxon>
    </lineage>
</organism>
<evidence type="ECO:0000256" key="1">
    <source>
        <dbReference type="SAM" id="MobiDB-lite"/>
    </source>
</evidence>
<reference evidence="2 3" key="1">
    <citation type="submission" date="2013-12" db="EMBL/GenBank/DDBJ databases">
        <authorList>
            <person name="Cubeta M."/>
            <person name="Pakala S."/>
            <person name="Fedorova N."/>
            <person name="Thomas E."/>
            <person name="Dean R."/>
            <person name="Jabaji S."/>
            <person name="Neate S."/>
            <person name="Toda T."/>
            <person name="Tavantzis S."/>
            <person name="Vilgalys R."/>
            <person name="Bharathan N."/>
            <person name="Pakala S."/>
            <person name="Losada L.S."/>
            <person name="Zafar N."/>
            <person name="Nierman W."/>
        </authorList>
    </citation>
    <scope>NUCLEOTIDE SEQUENCE [LARGE SCALE GENOMIC DNA]</scope>
    <source>
        <strain evidence="2 3">123E</strain>
    </source>
</reference>
<evidence type="ECO:0000313" key="2">
    <source>
        <dbReference type="EMBL" id="KEP45956.1"/>
    </source>
</evidence>
<evidence type="ECO:0000313" key="3">
    <source>
        <dbReference type="Proteomes" id="UP000027456"/>
    </source>
</evidence>
<gene>
    <name evidence="2" type="ORF">V565_228110</name>
</gene>
<proteinExistence type="predicted"/>
<accession>A0A074RFP5</accession>
<dbReference type="HOGENOM" id="CLU_1741603_0_0_1"/>
<name>A0A074RFP5_9AGAM</name>